<dbReference type="EMBL" id="JAPHNI010000558">
    <property type="protein sequence ID" value="KAJ8109892.1"/>
    <property type="molecule type" value="Genomic_DNA"/>
</dbReference>
<evidence type="ECO:0000313" key="2">
    <source>
        <dbReference type="Proteomes" id="UP001153331"/>
    </source>
</evidence>
<keyword evidence="2" id="KW-1185">Reference proteome</keyword>
<evidence type="ECO:0000313" key="1">
    <source>
        <dbReference type="EMBL" id="KAJ8109892.1"/>
    </source>
</evidence>
<name>A0ACC2I3J7_9PLEO</name>
<proteinExistence type="predicted"/>
<organism evidence="1 2">
    <name type="scientific">Boeremia exigua</name>
    <dbReference type="NCBI Taxonomy" id="749465"/>
    <lineage>
        <taxon>Eukaryota</taxon>
        <taxon>Fungi</taxon>
        <taxon>Dikarya</taxon>
        <taxon>Ascomycota</taxon>
        <taxon>Pezizomycotina</taxon>
        <taxon>Dothideomycetes</taxon>
        <taxon>Pleosporomycetidae</taxon>
        <taxon>Pleosporales</taxon>
        <taxon>Pleosporineae</taxon>
        <taxon>Didymellaceae</taxon>
        <taxon>Boeremia</taxon>
    </lineage>
</organism>
<accession>A0ACC2I3J7</accession>
<dbReference type="Proteomes" id="UP001153331">
    <property type="component" value="Unassembled WGS sequence"/>
</dbReference>
<gene>
    <name evidence="1" type="ORF">OPT61_g7126</name>
</gene>
<comment type="caution">
    <text evidence="1">The sequence shown here is derived from an EMBL/GenBank/DDBJ whole genome shotgun (WGS) entry which is preliminary data.</text>
</comment>
<protein>
    <submittedName>
        <fullName evidence="1">Uncharacterized protein</fullName>
    </submittedName>
</protein>
<sequence length="122" mass="12978">MGHDADNTISTISPVAARRIAWQRGDGGGTSKWDAVPQRAFSNGVWLLYAPRRAEGTGVSTTAAASCEGAPSRAPPRARDQDCPCRNNGEKHGSQTRRTPEPPPQPQGKRAALLPARPAARQ</sequence>
<reference evidence="1" key="1">
    <citation type="submission" date="2022-11" db="EMBL/GenBank/DDBJ databases">
        <title>Genome Sequence of Boeremia exigua.</title>
        <authorList>
            <person name="Buettner E."/>
        </authorList>
    </citation>
    <scope>NUCLEOTIDE SEQUENCE</scope>
    <source>
        <strain evidence="1">CU02</strain>
    </source>
</reference>